<dbReference type="OrthoDB" id="9801123at2"/>
<dbReference type="InterPro" id="IPR029442">
    <property type="entry name" value="GyrI-like"/>
</dbReference>
<protein>
    <submittedName>
        <fullName evidence="4">AraC family transcriptional regulator</fullName>
    </submittedName>
</protein>
<dbReference type="PANTHER" id="PTHR47504:SF5">
    <property type="entry name" value="RIGHT ORIGIN-BINDING PROTEIN"/>
    <property type="match status" value="1"/>
</dbReference>
<keyword evidence="3" id="KW-0804">Transcription</keyword>
<organism evidence="4 5">
    <name type="scientific">Metabacillus sediminilitoris</name>
    <dbReference type="NCBI Taxonomy" id="2567941"/>
    <lineage>
        <taxon>Bacteria</taxon>
        <taxon>Bacillati</taxon>
        <taxon>Bacillota</taxon>
        <taxon>Bacilli</taxon>
        <taxon>Bacillales</taxon>
        <taxon>Bacillaceae</taxon>
        <taxon>Metabacillus</taxon>
    </lineage>
</organism>
<dbReference type="RefSeq" id="WP_136354061.1">
    <property type="nucleotide sequence ID" value="NZ_CP046266.1"/>
</dbReference>
<keyword evidence="2" id="KW-0238">DNA-binding</keyword>
<dbReference type="InterPro" id="IPR010499">
    <property type="entry name" value="AraC_E-bd"/>
</dbReference>
<dbReference type="SUPFAM" id="SSF55136">
    <property type="entry name" value="Probable bacterial effector-binding domain"/>
    <property type="match status" value="1"/>
</dbReference>
<evidence type="ECO:0000256" key="3">
    <source>
        <dbReference type="ARBA" id="ARBA00023163"/>
    </source>
</evidence>
<dbReference type="Proteomes" id="UP000310334">
    <property type="component" value="Unassembled WGS sequence"/>
</dbReference>
<dbReference type="PRINTS" id="PR00032">
    <property type="entry name" value="HTHARAC"/>
</dbReference>
<name>A0A4S4BX44_9BACI</name>
<keyword evidence="5" id="KW-1185">Reference proteome</keyword>
<evidence type="ECO:0000313" key="5">
    <source>
        <dbReference type="Proteomes" id="UP000310334"/>
    </source>
</evidence>
<dbReference type="SUPFAM" id="SSF46689">
    <property type="entry name" value="Homeodomain-like"/>
    <property type="match status" value="2"/>
</dbReference>
<dbReference type="InterPro" id="IPR011256">
    <property type="entry name" value="Reg_factor_effector_dom_sf"/>
</dbReference>
<dbReference type="AlphaFoldDB" id="A0A4S4BX44"/>
<evidence type="ECO:0000313" key="4">
    <source>
        <dbReference type="EMBL" id="THF79684.1"/>
    </source>
</evidence>
<dbReference type="Pfam" id="PF06445">
    <property type="entry name" value="GyrI-like"/>
    <property type="match status" value="1"/>
</dbReference>
<comment type="caution">
    <text evidence="4">The sequence shown here is derived from an EMBL/GenBank/DDBJ whole genome shotgun (WGS) entry which is preliminary data.</text>
</comment>
<dbReference type="InterPro" id="IPR018060">
    <property type="entry name" value="HTH_AraC"/>
</dbReference>
<dbReference type="PROSITE" id="PS01124">
    <property type="entry name" value="HTH_ARAC_FAMILY_2"/>
    <property type="match status" value="1"/>
</dbReference>
<reference evidence="4 5" key="1">
    <citation type="submission" date="2019-04" db="EMBL/GenBank/DDBJ databases">
        <title>Bacillus sediminilitoris sp. nov., isolated from a tidal flat sediment on the East China Sea.</title>
        <authorList>
            <person name="Wei Y."/>
            <person name="Mao H."/>
            <person name="Fang J."/>
        </authorList>
    </citation>
    <scope>NUCLEOTIDE SEQUENCE [LARGE SCALE GENOMIC DNA]</scope>
    <source>
        <strain evidence="4 5">DSL-17</strain>
    </source>
</reference>
<dbReference type="GO" id="GO:0043565">
    <property type="term" value="F:sequence-specific DNA binding"/>
    <property type="evidence" value="ECO:0007669"/>
    <property type="project" value="InterPro"/>
</dbReference>
<evidence type="ECO:0000256" key="2">
    <source>
        <dbReference type="ARBA" id="ARBA00023125"/>
    </source>
</evidence>
<dbReference type="Pfam" id="PF12833">
    <property type="entry name" value="HTH_18"/>
    <property type="match status" value="1"/>
</dbReference>
<dbReference type="InterPro" id="IPR050959">
    <property type="entry name" value="MarA-like"/>
</dbReference>
<keyword evidence="1" id="KW-0805">Transcription regulation</keyword>
<sequence>MDLLKNMNRALLYIEENLTHEIDFKEVARLAFCSEYHFKRMFSFLSGITLSEYIRRRRLTLAAFELTNSHIRIIDVAMQYGYSSADSFTRAFQGLHGVTPSQARNNGQSLKAYPQMTFQLSIKGGSEMKYRIEEKAAFHIVGIKKRVPIVFQGENTEITAMWKILNMEMINKLKELSNVEPIGLIQASTNFSEGRMEEKGDLDHYIGVATTKDCPDNLTQLDIPALTWAVFDSVGPFPHTLQETWGRIYAEWFPSSYYQQTEGPEILWNEGKDLTSPTFKSEIWIPVKKKVEVI</sequence>
<dbReference type="PANTHER" id="PTHR47504">
    <property type="entry name" value="RIGHT ORIGIN-BINDING PROTEIN"/>
    <property type="match status" value="1"/>
</dbReference>
<dbReference type="SMART" id="SM00871">
    <property type="entry name" value="AraC_E_bind"/>
    <property type="match status" value="1"/>
</dbReference>
<dbReference type="InterPro" id="IPR009057">
    <property type="entry name" value="Homeodomain-like_sf"/>
</dbReference>
<dbReference type="Gene3D" id="1.10.10.60">
    <property type="entry name" value="Homeodomain-like"/>
    <property type="match status" value="2"/>
</dbReference>
<gene>
    <name evidence="4" type="ORF">E6W99_11760</name>
</gene>
<dbReference type="EMBL" id="SSNT01000008">
    <property type="protein sequence ID" value="THF79684.1"/>
    <property type="molecule type" value="Genomic_DNA"/>
</dbReference>
<evidence type="ECO:0000256" key="1">
    <source>
        <dbReference type="ARBA" id="ARBA00023015"/>
    </source>
</evidence>
<proteinExistence type="predicted"/>
<accession>A0A4S4BX44</accession>
<dbReference type="InterPro" id="IPR020449">
    <property type="entry name" value="Tscrpt_reg_AraC-type_HTH"/>
</dbReference>
<dbReference type="SMART" id="SM00342">
    <property type="entry name" value="HTH_ARAC"/>
    <property type="match status" value="1"/>
</dbReference>
<dbReference type="Gene3D" id="3.20.80.10">
    <property type="entry name" value="Regulatory factor, effector binding domain"/>
    <property type="match status" value="1"/>
</dbReference>
<dbReference type="GO" id="GO:0003700">
    <property type="term" value="F:DNA-binding transcription factor activity"/>
    <property type="evidence" value="ECO:0007669"/>
    <property type="project" value="InterPro"/>
</dbReference>